<dbReference type="InterPro" id="IPR039418">
    <property type="entry name" value="LexA-like"/>
</dbReference>
<dbReference type="InterPro" id="IPR015927">
    <property type="entry name" value="Peptidase_S24_S26A/B/C"/>
</dbReference>
<dbReference type="CDD" id="cd06529">
    <property type="entry name" value="S24_LexA-like"/>
    <property type="match status" value="1"/>
</dbReference>
<accession>A0ABS7RCZ6</accession>
<dbReference type="InterPro" id="IPR036286">
    <property type="entry name" value="LexA/Signal_pep-like_sf"/>
</dbReference>
<organism evidence="2 3">
    <name type="scientific">Nitratireductor rhodophyticola</name>
    <dbReference type="NCBI Taxonomy" id="2854036"/>
    <lineage>
        <taxon>Bacteria</taxon>
        <taxon>Pseudomonadati</taxon>
        <taxon>Pseudomonadota</taxon>
        <taxon>Alphaproteobacteria</taxon>
        <taxon>Hyphomicrobiales</taxon>
        <taxon>Phyllobacteriaceae</taxon>
        <taxon>Nitratireductor</taxon>
    </lineage>
</organism>
<comment type="caution">
    <text evidence="2">The sequence shown here is derived from an EMBL/GenBank/DDBJ whole genome shotgun (WGS) entry which is preliminary data.</text>
</comment>
<dbReference type="EMBL" id="JAHSQO010000007">
    <property type="protein sequence ID" value="MBY8918794.1"/>
    <property type="molecule type" value="Genomic_DNA"/>
</dbReference>
<evidence type="ECO:0000313" key="3">
    <source>
        <dbReference type="Proteomes" id="UP000777661"/>
    </source>
</evidence>
<dbReference type="Proteomes" id="UP000777661">
    <property type="component" value="Unassembled WGS sequence"/>
</dbReference>
<keyword evidence="3" id="KW-1185">Reference proteome</keyword>
<dbReference type="Gene3D" id="2.10.109.10">
    <property type="entry name" value="Umud Fragment, subunit A"/>
    <property type="match status" value="1"/>
</dbReference>
<reference evidence="2 3" key="1">
    <citation type="submission" date="2021-06" db="EMBL/GenBank/DDBJ databases">
        <title>Nitratireductor porphyridii sp. nov., isolated from a small marine red alga, Porphyridium purpureum in South Korea.</title>
        <authorList>
            <person name="Kim K.H."/>
            <person name="Kristyanto S."/>
            <person name="Jeon C.O."/>
        </authorList>
    </citation>
    <scope>NUCLEOTIDE SEQUENCE [LARGE SCALE GENOMIC DNA]</scope>
    <source>
        <strain evidence="2 3">R6</strain>
    </source>
</reference>
<name>A0ABS7RCZ6_9HYPH</name>
<proteinExistence type="predicted"/>
<feature type="domain" description="Peptidase S24/S26A/S26B/S26C" evidence="1">
    <location>
        <begin position="141"/>
        <end position="248"/>
    </location>
</feature>
<protein>
    <submittedName>
        <fullName evidence="2">S24 family peptidase</fullName>
    </submittedName>
</protein>
<dbReference type="SUPFAM" id="SSF51306">
    <property type="entry name" value="LexA/Signal peptidase"/>
    <property type="match status" value="1"/>
</dbReference>
<sequence length="284" mass="32029">MLPGDLRNGIHTAKFGDNGTGWFKVIFTHGDNVCDYREFLSSDFCELRDRKFCESRDHAAMSDPQHEIRLWMQEQLNQSPHGTKGRLAKHLGVRPDAITRMANTDPKKETREIRAHELDLMRAFFSQAEGAPQDDDGMEVPVMGHVGAGSEVMPDFEQVPPEGIDQVHVPFHVPDDLIAFTVRGTSMLPYMREGTIIIVYREQQKPIEAFYGLQAAVRTADGKRFIKTITRGSNGGVNLISWNAEEMYDVHLEWIGEIFAILPPSATRKVERQGGIQGQLKLRA</sequence>
<evidence type="ECO:0000259" key="1">
    <source>
        <dbReference type="Pfam" id="PF00717"/>
    </source>
</evidence>
<dbReference type="RefSeq" id="WP_223004333.1">
    <property type="nucleotide sequence ID" value="NZ_JAHSQO010000007.1"/>
</dbReference>
<evidence type="ECO:0000313" key="2">
    <source>
        <dbReference type="EMBL" id="MBY8918794.1"/>
    </source>
</evidence>
<gene>
    <name evidence="2" type="ORF">KVG22_19485</name>
</gene>
<dbReference type="Pfam" id="PF00717">
    <property type="entry name" value="Peptidase_S24"/>
    <property type="match status" value="1"/>
</dbReference>